<evidence type="ECO:0000256" key="5">
    <source>
        <dbReference type="ARBA" id="ARBA00022840"/>
    </source>
</evidence>
<dbReference type="PROSITE" id="PS50011">
    <property type="entry name" value="PROTEIN_KINASE_DOM"/>
    <property type="match status" value="1"/>
</dbReference>
<comment type="caution">
    <text evidence="7">The sequence shown here is derived from an EMBL/GenBank/DDBJ whole genome shotgun (WGS) entry which is preliminary data.</text>
</comment>
<reference evidence="7" key="2">
    <citation type="journal article" date="2023" name="IMA Fungus">
        <title>Comparative genomic study of the Penicillium genus elucidates a diverse pangenome and 15 lateral gene transfer events.</title>
        <authorList>
            <person name="Petersen C."/>
            <person name="Sorensen T."/>
            <person name="Nielsen M.R."/>
            <person name="Sondergaard T.E."/>
            <person name="Sorensen J.L."/>
            <person name="Fitzpatrick D.A."/>
            <person name="Frisvad J.C."/>
            <person name="Nielsen K.L."/>
        </authorList>
    </citation>
    <scope>NUCLEOTIDE SEQUENCE</scope>
    <source>
        <strain evidence="7">IBT 29677</strain>
    </source>
</reference>
<dbReference type="GO" id="GO:0005634">
    <property type="term" value="C:nucleus"/>
    <property type="evidence" value="ECO:0007669"/>
    <property type="project" value="TreeGrafter"/>
</dbReference>
<accession>A0A9W9WA68</accession>
<evidence type="ECO:0000313" key="7">
    <source>
        <dbReference type="EMBL" id="KAJ5413700.1"/>
    </source>
</evidence>
<dbReference type="Gene3D" id="1.10.510.10">
    <property type="entry name" value="Transferase(Phosphotransferase) domain 1"/>
    <property type="match status" value="1"/>
</dbReference>
<evidence type="ECO:0000259" key="6">
    <source>
        <dbReference type="PROSITE" id="PS50011"/>
    </source>
</evidence>
<dbReference type="SMART" id="SM00220">
    <property type="entry name" value="S_TKc"/>
    <property type="match status" value="1"/>
</dbReference>
<dbReference type="RefSeq" id="XP_056493556.1">
    <property type="nucleotide sequence ID" value="XM_056624974.1"/>
</dbReference>
<protein>
    <recommendedName>
        <fullName evidence="6">Protein kinase domain-containing protein</fullName>
    </recommendedName>
</protein>
<keyword evidence="5" id="KW-0067">ATP-binding</keyword>
<dbReference type="InterPro" id="IPR000719">
    <property type="entry name" value="Prot_kinase_dom"/>
</dbReference>
<dbReference type="GO" id="GO:0005524">
    <property type="term" value="F:ATP binding"/>
    <property type="evidence" value="ECO:0007669"/>
    <property type="project" value="UniProtKB-KW"/>
</dbReference>
<reference evidence="7" key="1">
    <citation type="submission" date="2022-12" db="EMBL/GenBank/DDBJ databases">
        <authorList>
            <person name="Petersen C."/>
        </authorList>
    </citation>
    <scope>NUCLEOTIDE SEQUENCE</scope>
    <source>
        <strain evidence="7">IBT 29677</strain>
    </source>
</reference>
<evidence type="ECO:0000256" key="1">
    <source>
        <dbReference type="ARBA" id="ARBA00022527"/>
    </source>
</evidence>
<evidence type="ECO:0000313" key="8">
    <source>
        <dbReference type="Proteomes" id="UP001147747"/>
    </source>
</evidence>
<dbReference type="PANTHER" id="PTHR45646">
    <property type="entry name" value="SERINE/THREONINE-PROTEIN KINASE DOA-RELATED"/>
    <property type="match status" value="1"/>
</dbReference>
<dbReference type="Gene3D" id="3.30.200.20">
    <property type="entry name" value="Phosphorylase Kinase, domain 1"/>
    <property type="match status" value="1"/>
</dbReference>
<name>A0A9W9WA68_9EURO</name>
<dbReference type="GO" id="GO:0004674">
    <property type="term" value="F:protein serine/threonine kinase activity"/>
    <property type="evidence" value="ECO:0007669"/>
    <property type="project" value="UniProtKB-KW"/>
</dbReference>
<dbReference type="EMBL" id="JAPZBU010000003">
    <property type="protein sequence ID" value="KAJ5413700.1"/>
    <property type="molecule type" value="Genomic_DNA"/>
</dbReference>
<dbReference type="SUPFAM" id="SSF56112">
    <property type="entry name" value="Protein kinase-like (PK-like)"/>
    <property type="match status" value="1"/>
</dbReference>
<gene>
    <name evidence="7" type="ORF">N7509_000327</name>
</gene>
<evidence type="ECO:0000256" key="2">
    <source>
        <dbReference type="ARBA" id="ARBA00022679"/>
    </source>
</evidence>
<dbReference type="AlphaFoldDB" id="A0A9W9WA68"/>
<sequence length="468" mass="52967">MAAKRRLFNRLTILPSSRLTYHLNIASSCTGLSKRAMADLRSPLAPRVFPCSGWDIIDPSLKIEEESIPTYKSENFYPVRIGEVIIQPSISSSGQVGLCLQRDRQATSGSSTLANRPRDHRYIALKINTASKTAAREIDIYNHLKTIKSSHAGQSCLRPLIEVFQTQSPDGHGTHNCLVHSPLGISLDQLTSLLPNGVMSSAMVRTTIRNILAALDFLHMEAGVTHTDLQPNNILLGIKDDSILCQFEQAEFETPVLRKILEDRTIYPSRPLRISYGTPVLCDLGETRLGTDRQQGDMMPDIYRAPEVILGMSWDSKVDIWNVGMVIWDLFEHRHLFRARNSARELDDGYHLAEVQAVLGSPPAEFLVRSERSHLFWDKNGSCRPLFLGYIIDIIWLNQKSLTCVSGDWKGAAPIPDYNLDTLEERLKGEEKDDFLRFLRRMLCWLPEERASAKDLLFDPWLMHGLFK</sequence>
<keyword evidence="3" id="KW-0547">Nucleotide-binding</keyword>
<dbReference type="GeneID" id="81363954"/>
<feature type="domain" description="Protein kinase" evidence="6">
    <location>
        <begin position="85"/>
        <end position="462"/>
    </location>
</feature>
<dbReference type="PANTHER" id="PTHR45646:SF11">
    <property type="entry name" value="SERINE_THREONINE-PROTEIN KINASE DOA"/>
    <property type="match status" value="1"/>
</dbReference>
<dbReference type="PROSITE" id="PS51257">
    <property type="entry name" value="PROKAR_LIPOPROTEIN"/>
    <property type="match status" value="1"/>
</dbReference>
<dbReference type="OrthoDB" id="5979581at2759"/>
<keyword evidence="4" id="KW-0418">Kinase</keyword>
<organism evidence="7 8">
    <name type="scientific">Penicillium cosmopolitanum</name>
    <dbReference type="NCBI Taxonomy" id="1131564"/>
    <lineage>
        <taxon>Eukaryota</taxon>
        <taxon>Fungi</taxon>
        <taxon>Dikarya</taxon>
        <taxon>Ascomycota</taxon>
        <taxon>Pezizomycotina</taxon>
        <taxon>Eurotiomycetes</taxon>
        <taxon>Eurotiomycetidae</taxon>
        <taxon>Eurotiales</taxon>
        <taxon>Aspergillaceae</taxon>
        <taxon>Penicillium</taxon>
    </lineage>
</organism>
<keyword evidence="2" id="KW-0808">Transferase</keyword>
<dbReference type="Proteomes" id="UP001147747">
    <property type="component" value="Unassembled WGS sequence"/>
</dbReference>
<dbReference type="InterPro" id="IPR051175">
    <property type="entry name" value="CLK_kinases"/>
</dbReference>
<evidence type="ECO:0000256" key="3">
    <source>
        <dbReference type="ARBA" id="ARBA00022741"/>
    </source>
</evidence>
<keyword evidence="1" id="KW-0723">Serine/threonine-protein kinase</keyword>
<dbReference type="GO" id="GO:0043484">
    <property type="term" value="P:regulation of RNA splicing"/>
    <property type="evidence" value="ECO:0007669"/>
    <property type="project" value="TreeGrafter"/>
</dbReference>
<keyword evidence="8" id="KW-1185">Reference proteome</keyword>
<proteinExistence type="predicted"/>
<evidence type="ECO:0000256" key="4">
    <source>
        <dbReference type="ARBA" id="ARBA00022777"/>
    </source>
</evidence>
<dbReference type="InterPro" id="IPR011009">
    <property type="entry name" value="Kinase-like_dom_sf"/>
</dbReference>
<dbReference type="Pfam" id="PF00069">
    <property type="entry name" value="Pkinase"/>
    <property type="match status" value="2"/>
</dbReference>